<protein>
    <submittedName>
        <fullName evidence="2">Extracellular solute-binding protein</fullName>
    </submittedName>
</protein>
<dbReference type="InterPro" id="IPR006059">
    <property type="entry name" value="SBP"/>
</dbReference>
<dbReference type="Gene3D" id="3.40.190.10">
    <property type="entry name" value="Periplasmic binding protein-like II"/>
    <property type="match status" value="1"/>
</dbReference>
<dbReference type="SUPFAM" id="SSF53850">
    <property type="entry name" value="Periplasmic binding protein-like II"/>
    <property type="match status" value="1"/>
</dbReference>
<organism evidence="2 3">
    <name type="scientific">Streptomyces marispadix</name>
    <dbReference type="NCBI Taxonomy" id="2922868"/>
    <lineage>
        <taxon>Bacteria</taxon>
        <taxon>Bacillati</taxon>
        <taxon>Actinomycetota</taxon>
        <taxon>Actinomycetes</taxon>
        <taxon>Kitasatosporales</taxon>
        <taxon>Streptomycetaceae</taxon>
        <taxon>Streptomyces</taxon>
    </lineage>
</organism>
<dbReference type="Pfam" id="PF13416">
    <property type="entry name" value="SBP_bac_8"/>
    <property type="match status" value="1"/>
</dbReference>
<name>A0ABS9T5U2_9ACTN</name>
<gene>
    <name evidence="2" type="ORF">MMA15_25725</name>
</gene>
<dbReference type="Proteomes" id="UP001166784">
    <property type="component" value="Unassembled WGS sequence"/>
</dbReference>
<comment type="caution">
    <text evidence="2">The sequence shown here is derived from an EMBL/GenBank/DDBJ whole genome shotgun (WGS) entry which is preliminary data.</text>
</comment>
<sequence length="490" mass="53195">MAAPPGQTPSRRGRRGPGRLLPGRRFPHWLRRLPAPRAPHGPLRTGAACCAVLLLLPLTACGGASVSDDRSGTFTTMGFGLGDAIATSRIDDARKALAPKGMKLQINEGAFDEQQFLSAVAAGDPPDVVNMDRTLMGGYAARGALLPLNECLRKEHVDTGKYQKSAIKETTLDGEIYGMPDSFDSRILLMDASVLRKAGHGATDKDVDTSDLKGLRKLTSELKQSQGRKLTRIGFDPKIPEFFPMWVRANGGSLLSPDGRTARLDSEPVVEALTYTAKLIEDQGGWGKFKALRDSFDQFGKGNQLARHQVGAYPMEDWYVAVLGDTSPQVDLGSGYVKDREGKPVNYVSGTGWAIPKGSRHVDEACTFIKTMTSTRAWVKAAKTKAEEVRSHDAVYTGDFTGNLEADRIIESKVWKPSGKKAFDDATRRLYDIQAEGFAVPANAAGSEFKQAWQNACNRVLSGDQTPRQALEEAQGEAQSALDIANQGRR</sequence>
<feature type="region of interest" description="Disordered" evidence="1">
    <location>
        <begin position="1"/>
        <end position="23"/>
    </location>
</feature>
<reference evidence="2" key="2">
    <citation type="journal article" date="2023" name="Int. J. Syst. Evol. Microbiol.">
        <title>Streptomyces marispadix sp. nov., isolated from marine beach sediment of the Northern Coast of Portugal.</title>
        <authorList>
            <person name="dos Santos J.D.N."/>
            <person name="Vitorino I.R."/>
            <person name="Kallscheuer N."/>
            <person name="Srivastava A."/>
            <person name="Krautwurst S."/>
            <person name="Marz M."/>
            <person name="Jogler C."/>
            <person name="Lobo Da Cunha A."/>
            <person name="Catita J."/>
            <person name="Goncalves H."/>
            <person name="Gonzalez I."/>
            <person name="Reyes F."/>
            <person name="Lage O.M."/>
        </authorList>
    </citation>
    <scope>NUCLEOTIDE SEQUENCE</scope>
    <source>
        <strain evidence="2">M600PL45_2</strain>
    </source>
</reference>
<evidence type="ECO:0000313" key="2">
    <source>
        <dbReference type="EMBL" id="MCH6163671.1"/>
    </source>
</evidence>
<reference evidence="2" key="1">
    <citation type="submission" date="2022-03" db="EMBL/GenBank/DDBJ databases">
        <authorList>
            <person name="Santos J.D.N."/>
            <person name="Kallscheuer N."/>
            <person name="Jogler C."/>
            <person name="Lage O.M."/>
        </authorList>
    </citation>
    <scope>NUCLEOTIDE SEQUENCE</scope>
    <source>
        <strain evidence="2">M600PL45_2</strain>
    </source>
</reference>
<dbReference type="EMBL" id="JAKWJU010000002">
    <property type="protein sequence ID" value="MCH6163671.1"/>
    <property type="molecule type" value="Genomic_DNA"/>
</dbReference>
<feature type="region of interest" description="Disordered" evidence="1">
    <location>
        <begin position="466"/>
        <end position="490"/>
    </location>
</feature>
<dbReference type="RefSeq" id="WP_241062542.1">
    <property type="nucleotide sequence ID" value="NZ_JAKWJU010000002.1"/>
</dbReference>
<keyword evidence="3" id="KW-1185">Reference proteome</keyword>
<dbReference type="PANTHER" id="PTHR43649">
    <property type="entry name" value="ARABINOSE-BINDING PROTEIN-RELATED"/>
    <property type="match status" value="1"/>
</dbReference>
<proteinExistence type="predicted"/>
<evidence type="ECO:0000256" key="1">
    <source>
        <dbReference type="SAM" id="MobiDB-lite"/>
    </source>
</evidence>
<dbReference type="InterPro" id="IPR050490">
    <property type="entry name" value="Bact_solute-bd_prot1"/>
</dbReference>
<dbReference type="PANTHER" id="PTHR43649:SF12">
    <property type="entry name" value="DIACETYLCHITOBIOSE BINDING PROTEIN DASA"/>
    <property type="match status" value="1"/>
</dbReference>
<accession>A0ABS9T5U2</accession>
<evidence type="ECO:0000313" key="3">
    <source>
        <dbReference type="Proteomes" id="UP001166784"/>
    </source>
</evidence>